<evidence type="ECO:0000313" key="4">
    <source>
        <dbReference type="Proteomes" id="UP000009311"/>
    </source>
</evidence>
<name>I7JY07_9LACO</name>
<dbReference type="Gene3D" id="2.40.100.10">
    <property type="entry name" value="Cyclophilin-like"/>
    <property type="match status" value="1"/>
</dbReference>
<feature type="domain" description="6-phospho-N-acetylmuramidase C-terminal" evidence="1">
    <location>
        <begin position="265"/>
        <end position="334"/>
    </location>
</feature>
<protein>
    <submittedName>
        <fullName evidence="3">Outer surface protein</fullName>
    </submittedName>
</protein>
<dbReference type="InterPro" id="IPR043894">
    <property type="entry name" value="MupG_C"/>
</dbReference>
<dbReference type="Pfam" id="PF05913">
    <property type="entry name" value="MupG_C"/>
    <property type="match status" value="1"/>
</dbReference>
<proteinExistence type="predicted"/>
<dbReference type="InterPro" id="IPR008589">
    <property type="entry name" value="MupG"/>
</dbReference>
<dbReference type="InterPro" id="IPR013785">
    <property type="entry name" value="Aldolase_TIM"/>
</dbReference>
<dbReference type="STRING" id="1423790.BN53_03290"/>
<dbReference type="Gene3D" id="3.20.20.70">
    <property type="entry name" value="Aldolase class I"/>
    <property type="match status" value="1"/>
</dbReference>
<dbReference type="EMBL" id="CAKD01000020">
    <property type="protein sequence ID" value="CCI85115.1"/>
    <property type="molecule type" value="Genomic_DNA"/>
</dbReference>
<dbReference type="eggNOG" id="COG3589">
    <property type="taxonomic scope" value="Bacteria"/>
</dbReference>
<reference evidence="3 4" key="1">
    <citation type="submission" date="2012-06" db="EMBL/GenBank/DDBJ databases">
        <title>Draft Genome Sequence of Lactobacillus pasteurii CRBIP 24.76T.</title>
        <authorList>
            <person name="Cousin S."/>
            <person name="Bouchier C."/>
            <person name="Loux V."/>
            <person name="Ma L."/>
            <person name="Creno S."/>
            <person name="Bizet C."/>
            <person name="Clermont D."/>
        </authorList>
    </citation>
    <scope>NUCLEOTIDE SEQUENCE [LARGE SCALE GENOMIC DNA]</scope>
    <source>
        <strain evidence="4">CRBIP 24.76T</strain>
    </source>
</reference>
<keyword evidence="4" id="KW-1185">Reference proteome</keyword>
<dbReference type="RefSeq" id="WP_009559665.1">
    <property type="nucleotide sequence ID" value="NZ_AYZN01000003.1"/>
</dbReference>
<sequence>MLGFSIYLDHAMTAEDYNYLIAMRNAGFNQVFVSLLSLKGVAEEIKPRLMELTKWCENLNLKVELFASPEILTEIGASLDNVGQIQALHINCLRLSGEVAIDVLARLSKSLEVAINANQIDREMVNQLREYNAAFDHLIAGYAYYPQVETGIDEAWFKKRNKWLKHQGFKVEVFIASSNSTRQDVTLECLRQQNPLSSMLYLKKYCERIIVSSHLDSSEILVFNNYLQKSAISLHLDSEADWLYDRPWINADYLARDIVMLGEVSDKQFDQDNGLARPAGSVCVTNSSYEGFSNYLQISKRDLPADPRITLLGQIKAEDLSLLRLIDPKKPVFFVK</sequence>
<comment type="caution">
    <text evidence="3">The sequence shown here is derived from an EMBL/GenBank/DDBJ whole genome shotgun (WGS) entry which is preliminary data.</text>
</comment>
<dbReference type="PATRIC" id="fig|1423790.3.peg.1136"/>
<organism evidence="3 4">
    <name type="scientific">Lactobacillus pasteurii DSM 23907 = CRBIP 24.76</name>
    <dbReference type="NCBI Taxonomy" id="1423790"/>
    <lineage>
        <taxon>Bacteria</taxon>
        <taxon>Bacillati</taxon>
        <taxon>Bacillota</taxon>
        <taxon>Bacilli</taxon>
        <taxon>Lactobacillales</taxon>
        <taxon>Lactobacillaceae</taxon>
        <taxon>Lactobacillus</taxon>
    </lineage>
</organism>
<dbReference type="OrthoDB" id="5809921at2"/>
<dbReference type="SUPFAM" id="SSF51445">
    <property type="entry name" value="(Trans)glycosidases"/>
    <property type="match status" value="1"/>
</dbReference>
<evidence type="ECO:0000313" key="3">
    <source>
        <dbReference type="EMBL" id="CCI85115.1"/>
    </source>
</evidence>
<dbReference type="PANTHER" id="PTHR38435:SF2">
    <property type="entry name" value="DUF871 DOMAIN-CONTAINING PROTEIN"/>
    <property type="match status" value="1"/>
</dbReference>
<dbReference type="InterPro" id="IPR029000">
    <property type="entry name" value="Cyclophilin-like_dom_sf"/>
</dbReference>
<gene>
    <name evidence="3" type="ORF">BN53_03290</name>
</gene>
<dbReference type="InterPro" id="IPR043797">
    <property type="entry name" value="MupG_N"/>
</dbReference>
<evidence type="ECO:0000259" key="2">
    <source>
        <dbReference type="Pfam" id="PF19200"/>
    </source>
</evidence>
<dbReference type="PANTHER" id="PTHR38435">
    <property type="match status" value="1"/>
</dbReference>
<feature type="domain" description="6-phospho-N-acetylmuramidase N-terminal" evidence="2">
    <location>
        <begin position="2"/>
        <end position="216"/>
    </location>
</feature>
<dbReference type="Pfam" id="PF19200">
    <property type="entry name" value="MupG_N"/>
    <property type="match status" value="1"/>
</dbReference>
<evidence type="ECO:0000259" key="1">
    <source>
        <dbReference type="Pfam" id="PF05913"/>
    </source>
</evidence>
<accession>I7JY07</accession>
<dbReference type="Proteomes" id="UP000009311">
    <property type="component" value="Unassembled WGS sequence"/>
</dbReference>
<dbReference type="AlphaFoldDB" id="I7JY07"/>
<dbReference type="InterPro" id="IPR017853">
    <property type="entry name" value="GH"/>
</dbReference>
<dbReference type="SUPFAM" id="SSF50891">
    <property type="entry name" value="Cyclophilin-like"/>
    <property type="match status" value="1"/>
</dbReference>